<reference evidence="1" key="1">
    <citation type="journal article" date="2014" name="Front. Microbiol.">
        <title>High frequency of phylogenetically diverse reductive dehalogenase-homologous genes in deep subseafloor sedimentary metagenomes.</title>
        <authorList>
            <person name="Kawai M."/>
            <person name="Futagami T."/>
            <person name="Toyoda A."/>
            <person name="Takaki Y."/>
            <person name="Nishi S."/>
            <person name="Hori S."/>
            <person name="Arai W."/>
            <person name="Tsubouchi T."/>
            <person name="Morono Y."/>
            <person name="Uchiyama I."/>
            <person name="Ito T."/>
            <person name="Fujiyama A."/>
            <person name="Inagaki F."/>
            <person name="Takami H."/>
        </authorList>
    </citation>
    <scope>NUCLEOTIDE SEQUENCE</scope>
    <source>
        <strain evidence="1">Expedition CK06-06</strain>
    </source>
</reference>
<protein>
    <submittedName>
        <fullName evidence="1">Uncharacterized protein</fullName>
    </submittedName>
</protein>
<name>X1RCC3_9ZZZZ</name>
<comment type="caution">
    <text evidence="1">The sequence shown here is derived from an EMBL/GenBank/DDBJ whole genome shotgun (WGS) entry which is preliminary data.</text>
</comment>
<gene>
    <name evidence="1" type="ORF">S06H3_64433</name>
</gene>
<dbReference type="EMBL" id="BARV01043039">
    <property type="protein sequence ID" value="GAI53239.1"/>
    <property type="molecule type" value="Genomic_DNA"/>
</dbReference>
<feature type="non-terminal residue" evidence="1">
    <location>
        <position position="31"/>
    </location>
</feature>
<evidence type="ECO:0000313" key="1">
    <source>
        <dbReference type="EMBL" id="GAI53239.1"/>
    </source>
</evidence>
<dbReference type="AlphaFoldDB" id="X1RCC3"/>
<sequence length="31" mass="3625">MTYKQYSNLKDIDQALIEYTAKLKETSNTIT</sequence>
<proteinExistence type="predicted"/>
<organism evidence="1">
    <name type="scientific">marine sediment metagenome</name>
    <dbReference type="NCBI Taxonomy" id="412755"/>
    <lineage>
        <taxon>unclassified sequences</taxon>
        <taxon>metagenomes</taxon>
        <taxon>ecological metagenomes</taxon>
    </lineage>
</organism>
<accession>X1RCC3</accession>